<gene>
    <name evidence="1" type="ORF">L6164_027224</name>
</gene>
<name>A0ACB9LSU3_BAUVA</name>
<sequence length="105" mass="12044">MVVTKVAMSDGFNKYVMILYSFALSTQILFPCAFLFNRSGRPSLTFSALCSFFPLRFFVLMLNRDIFLCRHRFELSNLCRGAAQPHSSFHIFACSHFQGLSEKLT</sequence>
<comment type="caution">
    <text evidence="1">The sequence shown here is derived from an EMBL/GenBank/DDBJ whole genome shotgun (WGS) entry which is preliminary data.</text>
</comment>
<reference evidence="1 2" key="1">
    <citation type="journal article" date="2022" name="DNA Res.">
        <title>Chromosomal-level genome assembly of the orchid tree Bauhinia variegata (Leguminosae; Cercidoideae) supports the allotetraploid origin hypothesis of Bauhinia.</title>
        <authorList>
            <person name="Zhong Y."/>
            <person name="Chen Y."/>
            <person name="Zheng D."/>
            <person name="Pang J."/>
            <person name="Liu Y."/>
            <person name="Luo S."/>
            <person name="Meng S."/>
            <person name="Qian L."/>
            <person name="Wei D."/>
            <person name="Dai S."/>
            <person name="Zhou R."/>
        </authorList>
    </citation>
    <scope>NUCLEOTIDE SEQUENCE [LARGE SCALE GENOMIC DNA]</scope>
    <source>
        <strain evidence="1">BV-YZ2020</strain>
    </source>
</reference>
<dbReference type="EMBL" id="CM039436">
    <property type="protein sequence ID" value="KAI4314301.1"/>
    <property type="molecule type" value="Genomic_DNA"/>
</dbReference>
<dbReference type="Proteomes" id="UP000828941">
    <property type="component" value="Chromosome 11"/>
</dbReference>
<protein>
    <submittedName>
        <fullName evidence="1">Uncharacterized protein</fullName>
    </submittedName>
</protein>
<organism evidence="1 2">
    <name type="scientific">Bauhinia variegata</name>
    <name type="common">Purple orchid tree</name>
    <name type="synonym">Phanera variegata</name>
    <dbReference type="NCBI Taxonomy" id="167791"/>
    <lineage>
        <taxon>Eukaryota</taxon>
        <taxon>Viridiplantae</taxon>
        <taxon>Streptophyta</taxon>
        <taxon>Embryophyta</taxon>
        <taxon>Tracheophyta</taxon>
        <taxon>Spermatophyta</taxon>
        <taxon>Magnoliopsida</taxon>
        <taxon>eudicotyledons</taxon>
        <taxon>Gunneridae</taxon>
        <taxon>Pentapetalae</taxon>
        <taxon>rosids</taxon>
        <taxon>fabids</taxon>
        <taxon>Fabales</taxon>
        <taxon>Fabaceae</taxon>
        <taxon>Cercidoideae</taxon>
        <taxon>Cercideae</taxon>
        <taxon>Bauhiniinae</taxon>
        <taxon>Bauhinia</taxon>
    </lineage>
</organism>
<evidence type="ECO:0000313" key="1">
    <source>
        <dbReference type="EMBL" id="KAI4314301.1"/>
    </source>
</evidence>
<evidence type="ECO:0000313" key="2">
    <source>
        <dbReference type="Proteomes" id="UP000828941"/>
    </source>
</evidence>
<keyword evidence="2" id="KW-1185">Reference proteome</keyword>
<accession>A0ACB9LSU3</accession>
<proteinExistence type="predicted"/>